<dbReference type="HAMAP" id="MF_01114">
    <property type="entry name" value="RecX"/>
    <property type="match status" value="1"/>
</dbReference>
<dbReference type="InterPro" id="IPR053926">
    <property type="entry name" value="RecX_HTH_1st"/>
</dbReference>
<comment type="subcellular location">
    <subcellularLocation>
        <location evidence="1">Cytoplasm</location>
    </subcellularLocation>
</comment>
<dbReference type="GO" id="GO:0006282">
    <property type="term" value="P:regulation of DNA repair"/>
    <property type="evidence" value="ECO:0007669"/>
    <property type="project" value="InterPro"/>
</dbReference>
<dbReference type="Gene3D" id="1.10.10.10">
    <property type="entry name" value="Winged helix-like DNA-binding domain superfamily/Winged helix DNA-binding domain"/>
    <property type="match status" value="2"/>
</dbReference>
<dbReference type="Pfam" id="PF21982">
    <property type="entry name" value="RecX_HTH1"/>
    <property type="match status" value="1"/>
</dbReference>
<feature type="domain" description="RecX first three-helical" evidence="3">
    <location>
        <begin position="66"/>
        <end position="103"/>
    </location>
</feature>
<keyword evidence="2" id="KW-0963">Cytoplasm</keyword>
<evidence type="ECO:0000313" key="4">
    <source>
        <dbReference type="EMBL" id="CUV10486.1"/>
    </source>
</evidence>
<dbReference type="EMBL" id="FAXC01000422">
    <property type="protein sequence ID" value="CUV10486.1"/>
    <property type="molecule type" value="Genomic_DNA"/>
</dbReference>
<protein>
    <submittedName>
        <fullName evidence="4">Regulatory protein RecX</fullName>
    </submittedName>
</protein>
<dbReference type="AlphaFoldDB" id="A0A160VHY5"/>
<evidence type="ECO:0000256" key="1">
    <source>
        <dbReference type="ARBA" id="ARBA00004496"/>
    </source>
</evidence>
<dbReference type="PANTHER" id="PTHR33602:SF1">
    <property type="entry name" value="REGULATORY PROTEIN RECX FAMILY PROTEIN"/>
    <property type="match status" value="1"/>
</dbReference>
<proteinExistence type="inferred from homology"/>
<dbReference type="GO" id="GO:0005737">
    <property type="term" value="C:cytoplasm"/>
    <property type="evidence" value="ECO:0007669"/>
    <property type="project" value="UniProtKB-SubCell"/>
</dbReference>
<dbReference type="InterPro" id="IPR036388">
    <property type="entry name" value="WH-like_DNA-bd_sf"/>
</dbReference>
<dbReference type="InterPro" id="IPR003783">
    <property type="entry name" value="Regulatory_RecX"/>
</dbReference>
<accession>A0A160VHY5</accession>
<reference evidence="4" key="1">
    <citation type="submission" date="2015-10" db="EMBL/GenBank/DDBJ databases">
        <authorList>
            <person name="Gilbert D.G."/>
        </authorList>
    </citation>
    <scope>NUCLEOTIDE SEQUENCE</scope>
</reference>
<evidence type="ECO:0000256" key="2">
    <source>
        <dbReference type="ARBA" id="ARBA00022490"/>
    </source>
</evidence>
<sequence length="211" mass="24654">MAKRKIIDIQIQKRRNNRRSIFLDDGSVFGISEDVFLSIPVQIGDTLTDQKLDDILVADYQQKIMDVALNLLSYRMRSKAELMRRLKRKSFNEDGIYAVMEKLETKGYVDDQKFAGVFAREKVRRKLIGPMALRSEFSVHGLDPDILEHTLKKTYDEFPEHTLMDQLLAKRRVPMNKPLDLKEKKNAVNTLRNKGFSWDRIQEILVKRGNI</sequence>
<evidence type="ECO:0000259" key="3">
    <source>
        <dbReference type="Pfam" id="PF21982"/>
    </source>
</evidence>
<name>A0A160VHY5_9ZZZZ</name>
<organism evidence="4">
    <name type="scientific">hydrothermal vent metagenome</name>
    <dbReference type="NCBI Taxonomy" id="652676"/>
    <lineage>
        <taxon>unclassified sequences</taxon>
        <taxon>metagenomes</taxon>
        <taxon>ecological metagenomes</taxon>
    </lineage>
</organism>
<gene>
    <name evidence="4" type="ORF">MGWOODY_Mmi982</name>
</gene>
<dbReference type="PANTHER" id="PTHR33602">
    <property type="entry name" value="REGULATORY PROTEIN RECX FAMILY PROTEIN"/>
    <property type="match status" value="1"/>
</dbReference>